<evidence type="ECO:0000256" key="14">
    <source>
        <dbReference type="ARBA" id="ARBA00023264"/>
    </source>
</evidence>
<evidence type="ECO:0000256" key="12">
    <source>
        <dbReference type="ARBA" id="ARBA00023136"/>
    </source>
</evidence>
<dbReference type="Proteomes" id="UP000237662">
    <property type="component" value="Unassembled WGS sequence"/>
</dbReference>
<keyword evidence="4" id="KW-0444">Lipid biosynthesis</keyword>
<evidence type="ECO:0000256" key="6">
    <source>
        <dbReference type="ARBA" id="ARBA00022692"/>
    </source>
</evidence>
<evidence type="ECO:0000256" key="11">
    <source>
        <dbReference type="ARBA" id="ARBA00023098"/>
    </source>
</evidence>
<keyword evidence="3" id="KW-1003">Cell membrane</keyword>
<evidence type="ECO:0000256" key="4">
    <source>
        <dbReference type="ARBA" id="ARBA00022516"/>
    </source>
</evidence>
<protein>
    <submittedName>
        <fullName evidence="20">Undecaprenol kinase</fullName>
    </submittedName>
</protein>
<evidence type="ECO:0000256" key="5">
    <source>
        <dbReference type="ARBA" id="ARBA00022679"/>
    </source>
</evidence>
<dbReference type="RefSeq" id="WP_104421103.1">
    <property type="nucleotide sequence ID" value="NZ_PTJC01000006.1"/>
</dbReference>
<gene>
    <name evidence="20" type="ORF">CLV84_3620</name>
</gene>
<evidence type="ECO:0000256" key="15">
    <source>
        <dbReference type="PIRSR" id="PIRSR600829-1"/>
    </source>
</evidence>
<evidence type="ECO:0000256" key="1">
    <source>
        <dbReference type="ARBA" id="ARBA00004651"/>
    </source>
</evidence>
<evidence type="ECO:0000256" key="3">
    <source>
        <dbReference type="ARBA" id="ARBA00022475"/>
    </source>
</evidence>
<organism evidence="20 21">
    <name type="scientific">Neolewinella xylanilytica</name>
    <dbReference type="NCBI Taxonomy" id="1514080"/>
    <lineage>
        <taxon>Bacteria</taxon>
        <taxon>Pseudomonadati</taxon>
        <taxon>Bacteroidota</taxon>
        <taxon>Saprospiria</taxon>
        <taxon>Saprospirales</taxon>
        <taxon>Lewinellaceae</taxon>
        <taxon>Neolewinella</taxon>
    </lineage>
</organism>
<keyword evidence="5" id="KW-0808">Transferase</keyword>
<dbReference type="GO" id="GO:0046872">
    <property type="term" value="F:metal ion binding"/>
    <property type="evidence" value="ECO:0007669"/>
    <property type="project" value="UniProtKB-KW"/>
</dbReference>
<reference evidence="20 21" key="1">
    <citation type="submission" date="2018-02" db="EMBL/GenBank/DDBJ databases">
        <title>Genomic Encyclopedia of Archaeal and Bacterial Type Strains, Phase II (KMG-II): from individual species to whole genera.</title>
        <authorList>
            <person name="Goeker M."/>
        </authorList>
    </citation>
    <scope>NUCLEOTIDE SEQUENCE [LARGE SCALE GENOMIC DNA]</scope>
    <source>
        <strain evidence="20 21">DSM 29526</strain>
    </source>
</reference>
<dbReference type="PROSITE" id="PS01069">
    <property type="entry name" value="DAGK_PROKAR"/>
    <property type="match status" value="1"/>
</dbReference>
<feature type="binding site" evidence="17">
    <location>
        <position position="17"/>
    </location>
    <ligand>
        <name>ATP</name>
        <dbReference type="ChEBI" id="CHEBI:30616"/>
    </ligand>
</feature>
<keyword evidence="18" id="KW-0479">Metal-binding</keyword>
<comment type="caution">
    <text evidence="20">The sequence shown here is derived from an EMBL/GenBank/DDBJ whole genome shotgun (WGS) entry which is preliminary data.</text>
</comment>
<evidence type="ECO:0000256" key="9">
    <source>
        <dbReference type="ARBA" id="ARBA00022840"/>
    </source>
</evidence>
<name>A0A2S6I690_9BACT</name>
<dbReference type="Pfam" id="PF01219">
    <property type="entry name" value="DAGK_prokar"/>
    <property type="match status" value="1"/>
</dbReference>
<dbReference type="Gene3D" id="1.10.287.3610">
    <property type="match status" value="1"/>
</dbReference>
<evidence type="ECO:0000256" key="17">
    <source>
        <dbReference type="PIRSR" id="PIRSR600829-3"/>
    </source>
</evidence>
<evidence type="ECO:0000256" key="8">
    <source>
        <dbReference type="ARBA" id="ARBA00022777"/>
    </source>
</evidence>
<evidence type="ECO:0000256" key="16">
    <source>
        <dbReference type="PIRSR" id="PIRSR600829-2"/>
    </source>
</evidence>
<proteinExistence type="inferred from homology"/>
<dbReference type="InterPro" id="IPR000829">
    <property type="entry name" value="DAGK"/>
</dbReference>
<keyword evidence="11" id="KW-0443">Lipid metabolism</keyword>
<keyword evidence="8 20" id="KW-0418">Kinase</keyword>
<dbReference type="PANTHER" id="PTHR34299:SF1">
    <property type="entry name" value="DIACYLGLYCEROL KINASE"/>
    <property type="match status" value="1"/>
</dbReference>
<evidence type="ECO:0000256" key="18">
    <source>
        <dbReference type="PIRSR" id="PIRSR600829-4"/>
    </source>
</evidence>
<dbReference type="CDD" id="cd14265">
    <property type="entry name" value="UDPK_IM_like"/>
    <property type="match status" value="1"/>
</dbReference>
<dbReference type="EMBL" id="PTJC01000006">
    <property type="protein sequence ID" value="PPK86684.1"/>
    <property type="molecule type" value="Genomic_DNA"/>
</dbReference>
<feature type="active site" description="Proton acceptor" evidence="15">
    <location>
        <position position="70"/>
    </location>
</feature>
<evidence type="ECO:0000256" key="10">
    <source>
        <dbReference type="ARBA" id="ARBA00022989"/>
    </source>
</evidence>
<evidence type="ECO:0000256" key="2">
    <source>
        <dbReference type="ARBA" id="ARBA00005967"/>
    </source>
</evidence>
<evidence type="ECO:0000256" key="7">
    <source>
        <dbReference type="ARBA" id="ARBA00022741"/>
    </source>
</evidence>
<dbReference type="GO" id="GO:0005524">
    <property type="term" value="F:ATP binding"/>
    <property type="evidence" value="ECO:0007669"/>
    <property type="project" value="UniProtKB-KW"/>
</dbReference>
<evidence type="ECO:0000313" key="20">
    <source>
        <dbReference type="EMBL" id="PPK86684.1"/>
    </source>
</evidence>
<comment type="subcellular location">
    <subcellularLocation>
        <location evidence="1">Cell membrane</location>
        <topology evidence="1">Multi-pass membrane protein</topology>
    </subcellularLocation>
</comment>
<feature type="binding site" evidence="17">
    <location>
        <position position="77"/>
    </location>
    <ligand>
        <name>ATP</name>
        <dbReference type="ChEBI" id="CHEBI:30616"/>
    </ligand>
</feature>
<keyword evidence="7 17" id="KW-0547">Nucleotide-binding</keyword>
<comment type="similarity">
    <text evidence="2">Belongs to the bacterial diacylglycerol kinase family.</text>
</comment>
<feature type="binding site" evidence="18">
    <location>
        <position position="77"/>
    </location>
    <ligand>
        <name>a divalent metal cation</name>
        <dbReference type="ChEBI" id="CHEBI:60240"/>
    </ligand>
</feature>
<dbReference type="OrthoDB" id="1493837at2"/>
<keyword evidence="12 19" id="KW-0472">Membrane</keyword>
<dbReference type="GO" id="GO:0005886">
    <property type="term" value="C:plasma membrane"/>
    <property type="evidence" value="ECO:0007669"/>
    <property type="project" value="UniProtKB-SubCell"/>
</dbReference>
<dbReference type="GO" id="GO:0008654">
    <property type="term" value="P:phospholipid biosynthetic process"/>
    <property type="evidence" value="ECO:0007669"/>
    <property type="project" value="UniProtKB-KW"/>
</dbReference>
<keyword evidence="13" id="KW-0594">Phospholipid biosynthesis</keyword>
<dbReference type="GO" id="GO:0016301">
    <property type="term" value="F:kinase activity"/>
    <property type="evidence" value="ECO:0007669"/>
    <property type="project" value="UniProtKB-KW"/>
</dbReference>
<comment type="cofactor">
    <cofactor evidence="18">
        <name>Mg(2+)</name>
        <dbReference type="ChEBI" id="CHEBI:18420"/>
    </cofactor>
    <text evidence="18">Mn(2+), Zn(2+), Cd(2+) and Co(2+) support activity to lesser extents.</text>
</comment>
<keyword evidence="6 19" id="KW-0812">Transmembrane</keyword>
<dbReference type="InterPro" id="IPR036945">
    <property type="entry name" value="DAGK_sf"/>
</dbReference>
<keyword evidence="14" id="KW-1208">Phospholipid metabolism</keyword>
<dbReference type="PANTHER" id="PTHR34299">
    <property type="entry name" value="DIACYLGLYCEROL KINASE"/>
    <property type="match status" value="1"/>
</dbReference>
<keyword evidence="9 17" id="KW-0067">ATP-binding</keyword>
<feature type="binding site" evidence="16">
    <location>
        <position position="70"/>
    </location>
    <ligand>
        <name>substrate</name>
    </ligand>
</feature>
<accession>A0A2S6I690</accession>
<feature type="binding site" evidence="17">
    <location>
        <begin position="95"/>
        <end position="96"/>
    </location>
    <ligand>
        <name>ATP</name>
        <dbReference type="ChEBI" id="CHEBI:30616"/>
    </ligand>
</feature>
<keyword evidence="21" id="KW-1185">Reference proteome</keyword>
<feature type="transmembrane region" description="Helical" evidence="19">
    <location>
        <begin position="97"/>
        <end position="123"/>
    </location>
</feature>
<sequence length="130" mass="14535">MKRFILYSRGRLSAFGYAFRGAYDLLRNHAPSKIHILAFIGMITVSWWLEFPLWKWVAVLLCSGMVLAAEALNTAVEYVVDLVSPDYHVLAGKAKDVAAGAVLFTAVFSGLIAILLIADALWWHHPELLY</sequence>
<keyword evidence="18" id="KW-0460">Magnesium</keyword>
<evidence type="ECO:0000256" key="19">
    <source>
        <dbReference type="SAM" id="Phobius"/>
    </source>
</evidence>
<evidence type="ECO:0000313" key="21">
    <source>
        <dbReference type="Proteomes" id="UP000237662"/>
    </source>
</evidence>
<dbReference type="AlphaFoldDB" id="A0A2S6I690"/>
<keyword evidence="10 19" id="KW-1133">Transmembrane helix</keyword>
<evidence type="ECO:0000256" key="13">
    <source>
        <dbReference type="ARBA" id="ARBA00023209"/>
    </source>
</evidence>
<dbReference type="InterPro" id="IPR033717">
    <property type="entry name" value="UDPK"/>
</dbReference>